<feature type="chain" id="PRO_5009288284" description="Tat pathway signal sequence domain protein" evidence="1">
    <location>
        <begin position="24"/>
        <end position="143"/>
    </location>
</feature>
<dbReference type="OrthoDB" id="7707524at2"/>
<proteinExistence type="predicted"/>
<sequence length="143" mass="15346">MFVQFGRTALTFALFSIATPGVAQETQPPKISIELNALDPVDGTCRMSFVIENGFESDIDKAVYEAVLFDTDGRVAQMTLFDFGALPAARPRVRQFAVPGLTCTSVARLLINGTETCEASALPEDACARSLHLTSRTTVEVAG</sequence>
<dbReference type="RefSeq" id="WP_103909779.1">
    <property type="nucleotide sequence ID" value="NZ_FNUZ01000002.1"/>
</dbReference>
<evidence type="ECO:0000313" key="3">
    <source>
        <dbReference type="Proteomes" id="UP000236752"/>
    </source>
</evidence>
<evidence type="ECO:0000256" key="1">
    <source>
        <dbReference type="SAM" id="SignalP"/>
    </source>
</evidence>
<keyword evidence="3" id="KW-1185">Reference proteome</keyword>
<evidence type="ECO:0008006" key="4">
    <source>
        <dbReference type="Google" id="ProtNLM"/>
    </source>
</evidence>
<dbReference type="Proteomes" id="UP000236752">
    <property type="component" value="Unassembled WGS sequence"/>
</dbReference>
<protein>
    <recommendedName>
        <fullName evidence="4">Tat pathway signal sequence domain protein</fullName>
    </recommendedName>
</protein>
<evidence type="ECO:0000313" key="2">
    <source>
        <dbReference type="EMBL" id="SEF98688.1"/>
    </source>
</evidence>
<keyword evidence="1" id="KW-0732">Signal</keyword>
<feature type="signal peptide" evidence="1">
    <location>
        <begin position="1"/>
        <end position="23"/>
    </location>
</feature>
<dbReference type="AlphaFoldDB" id="A0A1H5WH76"/>
<reference evidence="2 3" key="1">
    <citation type="submission" date="2016-10" db="EMBL/GenBank/DDBJ databases">
        <authorList>
            <person name="de Groot N.N."/>
        </authorList>
    </citation>
    <scope>NUCLEOTIDE SEQUENCE [LARGE SCALE GENOMIC DNA]</scope>
    <source>
        <strain evidence="2 3">DSM 26915</strain>
    </source>
</reference>
<dbReference type="EMBL" id="FNUZ01000002">
    <property type="protein sequence ID" value="SEF98688.1"/>
    <property type="molecule type" value="Genomic_DNA"/>
</dbReference>
<gene>
    <name evidence="2" type="ORF">SAMN04488045_1434</name>
</gene>
<organism evidence="2 3">
    <name type="scientific">Thalassococcus halodurans</name>
    <dbReference type="NCBI Taxonomy" id="373675"/>
    <lineage>
        <taxon>Bacteria</taxon>
        <taxon>Pseudomonadati</taxon>
        <taxon>Pseudomonadota</taxon>
        <taxon>Alphaproteobacteria</taxon>
        <taxon>Rhodobacterales</taxon>
        <taxon>Roseobacteraceae</taxon>
        <taxon>Thalassococcus</taxon>
    </lineage>
</organism>
<accession>A0A1H5WH76</accession>
<name>A0A1H5WH76_9RHOB</name>